<proteinExistence type="predicted"/>
<keyword evidence="2" id="KW-1185">Reference proteome</keyword>
<sequence length="233" mass="25240">AHDSRDERHAAAAAYGLRAAPHITTDADRELLRYAALALLAGPADRALHGAALALLVQDPKTRAGYLPRALERFADGDPRLTPDVLATALTTHPEPVLRALRSRLGEPGDDPARPLEVMRTLADVTAPALARRATELVREHVEHRPGGARHAAAFVDRRLEHGPAVRALLFPLVSDFLRARSPHARRALAPVLAAPGTPLSRALRHELLEVLLEHEGHGQYGRYGQYVPDAAT</sequence>
<feature type="non-terminal residue" evidence="1">
    <location>
        <position position="1"/>
    </location>
</feature>
<evidence type="ECO:0000313" key="2">
    <source>
        <dbReference type="Proteomes" id="UP000037020"/>
    </source>
</evidence>
<reference evidence="1 2" key="1">
    <citation type="submission" date="2015-07" db="EMBL/GenBank/DDBJ databases">
        <authorList>
            <person name="Ju K.-S."/>
            <person name="Doroghazi J.R."/>
            <person name="Metcalf W.W."/>
        </authorList>
    </citation>
    <scope>NUCLEOTIDE SEQUENCE [LARGE SCALE GENOMIC DNA]</scope>
    <source>
        <strain evidence="1 2">NRRL B-3589</strain>
    </source>
</reference>
<evidence type="ECO:0000313" key="1">
    <source>
        <dbReference type="EMBL" id="KOG66051.1"/>
    </source>
</evidence>
<feature type="non-terminal residue" evidence="1">
    <location>
        <position position="233"/>
    </location>
</feature>
<gene>
    <name evidence="1" type="ORF">ADK38_41550</name>
</gene>
<comment type="caution">
    <text evidence="1">The sequence shown here is derived from an EMBL/GenBank/DDBJ whole genome shotgun (WGS) entry which is preliminary data.</text>
</comment>
<organism evidence="1 2">
    <name type="scientific">Streptomyces varsoviensis</name>
    <dbReference type="NCBI Taxonomy" id="67373"/>
    <lineage>
        <taxon>Bacteria</taxon>
        <taxon>Bacillati</taxon>
        <taxon>Actinomycetota</taxon>
        <taxon>Actinomycetes</taxon>
        <taxon>Kitasatosporales</taxon>
        <taxon>Streptomycetaceae</taxon>
        <taxon>Streptomyces</taxon>
    </lineage>
</organism>
<dbReference type="EMBL" id="LGUT01004017">
    <property type="protein sequence ID" value="KOG66051.1"/>
    <property type="molecule type" value="Genomic_DNA"/>
</dbReference>
<protein>
    <submittedName>
        <fullName evidence="1">Large Pro/Ala/Gly-rich protein</fullName>
    </submittedName>
</protein>
<dbReference type="Proteomes" id="UP000037020">
    <property type="component" value="Unassembled WGS sequence"/>
</dbReference>
<name>A0ABR5IUF2_9ACTN</name>
<accession>A0ABR5IUF2</accession>